<name>A0A383WPR1_TETOB</name>
<accession>A0A383WPR1</accession>
<gene>
    <name evidence="4" type="ORF">BQ4739_LOCUS19723</name>
</gene>
<dbReference type="Pfam" id="PF14655">
    <property type="entry name" value="RAB3GAP2_N"/>
    <property type="match status" value="1"/>
</dbReference>
<evidence type="ECO:0000259" key="3">
    <source>
        <dbReference type="Pfam" id="PF14655"/>
    </source>
</evidence>
<dbReference type="InterPro" id="IPR032839">
    <property type="entry name" value="RAB3GAP_N"/>
</dbReference>
<keyword evidence="5" id="KW-1185">Reference proteome</keyword>
<evidence type="ECO:0000256" key="2">
    <source>
        <dbReference type="SAM" id="SignalP"/>
    </source>
</evidence>
<feature type="compositionally biased region" description="Low complexity" evidence="1">
    <location>
        <begin position="69"/>
        <end position="118"/>
    </location>
</feature>
<evidence type="ECO:0000313" key="5">
    <source>
        <dbReference type="Proteomes" id="UP000256970"/>
    </source>
</evidence>
<proteinExistence type="predicted"/>
<dbReference type="STRING" id="3088.A0A383WPR1"/>
<feature type="chain" id="PRO_5016599419" description="Rab3-GAP regulatory subunit N-terminal domain-containing protein" evidence="2">
    <location>
        <begin position="17"/>
        <end position="542"/>
    </location>
</feature>
<dbReference type="Proteomes" id="UP000256970">
    <property type="component" value="Unassembled WGS sequence"/>
</dbReference>
<evidence type="ECO:0000256" key="1">
    <source>
        <dbReference type="SAM" id="MobiDB-lite"/>
    </source>
</evidence>
<feature type="region of interest" description="Disordered" evidence="1">
    <location>
        <begin position="68"/>
        <end position="118"/>
    </location>
</feature>
<reference evidence="4 5" key="1">
    <citation type="submission" date="2016-10" db="EMBL/GenBank/DDBJ databases">
        <authorList>
            <person name="Cai Z."/>
        </authorList>
    </citation>
    <scope>NUCLEOTIDE SEQUENCE [LARGE SCALE GENOMIC DNA]</scope>
</reference>
<evidence type="ECO:0000313" key="4">
    <source>
        <dbReference type="EMBL" id="SZX79448.1"/>
    </source>
</evidence>
<dbReference type="PANTHER" id="PTHR12472">
    <property type="entry name" value="RAB3-GAP REGULATORY DOMAIN"/>
    <property type="match status" value="1"/>
</dbReference>
<keyword evidence="2" id="KW-0732">Signal</keyword>
<dbReference type="AlphaFoldDB" id="A0A383WPR1"/>
<dbReference type="InterPro" id="IPR026059">
    <property type="entry name" value="Rab3GAP2"/>
</dbReference>
<dbReference type="EMBL" id="FNXT01001367">
    <property type="protein sequence ID" value="SZX79448.1"/>
    <property type="molecule type" value="Genomic_DNA"/>
</dbReference>
<dbReference type="PANTHER" id="PTHR12472:SF0">
    <property type="entry name" value="RAB3 GTPASE-ACTIVATING PROTEIN NON-CATALYTIC SUBUNIT"/>
    <property type="match status" value="1"/>
</dbReference>
<organism evidence="4 5">
    <name type="scientific">Tetradesmus obliquus</name>
    <name type="common">Green alga</name>
    <name type="synonym">Acutodesmus obliquus</name>
    <dbReference type="NCBI Taxonomy" id="3088"/>
    <lineage>
        <taxon>Eukaryota</taxon>
        <taxon>Viridiplantae</taxon>
        <taxon>Chlorophyta</taxon>
        <taxon>core chlorophytes</taxon>
        <taxon>Chlorophyceae</taxon>
        <taxon>CS clade</taxon>
        <taxon>Sphaeropleales</taxon>
        <taxon>Scenedesmaceae</taxon>
        <taxon>Tetradesmus</taxon>
    </lineage>
</organism>
<protein>
    <recommendedName>
        <fullName evidence="3">Rab3-GAP regulatory subunit N-terminal domain-containing protein</fullName>
    </recommendedName>
</protein>
<feature type="domain" description="Rab3-GAP regulatory subunit N-terminal" evidence="3">
    <location>
        <begin position="125"/>
        <end position="492"/>
    </location>
</feature>
<sequence length="542" mass="57109">MQCSVLLALARGSVLAVMPLLPGNSTCTAAQAAAEAAAAIAEACSIHHAQHQFTALAWFAQLRPARAVSSARNSPSPNQQQQQYQQPGASPHQQQAQQGAAHTSQQQQQQVHSSQQQWQQQPRCSLEAAEALLEPAVLLSGTADGHLQIHSAEGQLLFQQRFAATPVLDILVRPHCSGLRSSDAGEEVCVAYSNALVRINTLDLRSQVRMLQLAQGGGAAAAAGIAPLPHTRYELPATVGPRVSGLSFGLLPPDLYSLLSSAASSSSGGAGGSRSHGKHKICIVTVGRGPCLAAFEAEERPSRSTLAALVGMASSLTSGVVGAASKAAGFGPSMMYHGVKSLMKLPLTTWYSSSSSSTSSSTHSLLTSLPQPVVSFEDLQQLPKPEAMILAKQLRDDDRVLEGLVPAPAGTLLVAPDSLGRVLLVDGASMAAVRIWKGYRDAQCGWLLPPPSHPAARLGLLLVLFAPKRQTLEIWLPRSGQRLASRAVQYPCLLVPVGLPCGGWGNGPAWQAWQKCCGSATMLVMNVQSGEVWDAMECLLKE</sequence>
<feature type="signal peptide" evidence="2">
    <location>
        <begin position="1"/>
        <end position="16"/>
    </location>
</feature>